<dbReference type="AlphaFoldDB" id="A0A1J7I9Z8"/>
<dbReference type="Proteomes" id="UP000188354">
    <property type="component" value="Chromosome LG05"/>
</dbReference>
<dbReference type="InterPro" id="IPR046960">
    <property type="entry name" value="PPR_At4g14850-like_plant"/>
</dbReference>
<evidence type="ECO:0000313" key="2">
    <source>
        <dbReference type="Proteomes" id="UP000188354"/>
    </source>
</evidence>
<name>A0A1J7I9Z8_LUPAN</name>
<dbReference type="Gramene" id="OIW11657">
    <property type="protein sequence ID" value="OIW11657"/>
    <property type="gene ID" value="TanjilG_24351"/>
</dbReference>
<dbReference type="STRING" id="3871.A0A1J7I9Z8"/>
<accession>A0A1J7I9Z8</accession>
<evidence type="ECO:0000313" key="1">
    <source>
        <dbReference type="EMBL" id="OIW11657.1"/>
    </source>
</evidence>
<organism evidence="1 2">
    <name type="scientific">Lupinus angustifolius</name>
    <name type="common">Narrow-leaved blue lupine</name>
    <dbReference type="NCBI Taxonomy" id="3871"/>
    <lineage>
        <taxon>Eukaryota</taxon>
        <taxon>Viridiplantae</taxon>
        <taxon>Streptophyta</taxon>
        <taxon>Embryophyta</taxon>
        <taxon>Tracheophyta</taxon>
        <taxon>Spermatophyta</taxon>
        <taxon>Magnoliopsida</taxon>
        <taxon>eudicotyledons</taxon>
        <taxon>Gunneridae</taxon>
        <taxon>Pentapetalae</taxon>
        <taxon>rosids</taxon>
        <taxon>fabids</taxon>
        <taxon>Fabales</taxon>
        <taxon>Fabaceae</taxon>
        <taxon>Papilionoideae</taxon>
        <taxon>50 kb inversion clade</taxon>
        <taxon>genistoids sensu lato</taxon>
        <taxon>core genistoids</taxon>
        <taxon>Genisteae</taxon>
        <taxon>Lupinus</taxon>
    </lineage>
</organism>
<reference evidence="1 2" key="1">
    <citation type="journal article" date="2017" name="Plant Biotechnol. J.">
        <title>A comprehensive draft genome sequence for lupin (Lupinus angustifolius), an emerging health food: insights into plant-microbe interactions and legume evolution.</title>
        <authorList>
            <person name="Hane J.K."/>
            <person name="Ming Y."/>
            <person name="Kamphuis L.G."/>
            <person name="Nelson M.N."/>
            <person name="Garg G."/>
            <person name="Atkins C.A."/>
            <person name="Bayer P.E."/>
            <person name="Bravo A."/>
            <person name="Bringans S."/>
            <person name="Cannon S."/>
            <person name="Edwards D."/>
            <person name="Foley R."/>
            <person name="Gao L.L."/>
            <person name="Harrison M.J."/>
            <person name="Huang W."/>
            <person name="Hurgobin B."/>
            <person name="Li S."/>
            <person name="Liu C.W."/>
            <person name="McGrath A."/>
            <person name="Morahan G."/>
            <person name="Murray J."/>
            <person name="Weller J."/>
            <person name="Jian J."/>
            <person name="Singh K.B."/>
        </authorList>
    </citation>
    <scope>NUCLEOTIDE SEQUENCE [LARGE SCALE GENOMIC DNA]</scope>
    <source>
        <strain evidence="2">cv. Tanjil</strain>
        <tissue evidence="1">Whole plant</tissue>
    </source>
</reference>
<dbReference type="InterPro" id="IPR011990">
    <property type="entry name" value="TPR-like_helical_dom_sf"/>
</dbReference>
<dbReference type="EMBL" id="CM007365">
    <property type="protein sequence ID" value="OIW11657.1"/>
    <property type="molecule type" value="Genomic_DNA"/>
</dbReference>
<dbReference type="PANTHER" id="PTHR47926:SF426">
    <property type="entry name" value="TETRATRICOPEPTIDE-LIKE HELICAL DOMAIN SUPERFAMILY, DYW DOMAIN-CONTAINING PROTEIN"/>
    <property type="match status" value="1"/>
</dbReference>
<keyword evidence="2" id="KW-1185">Reference proteome</keyword>
<dbReference type="GO" id="GO:0003723">
    <property type="term" value="F:RNA binding"/>
    <property type="evidence" value="ECO:0007669"/>
    <property type="project" value="InterPro"/>
</dbReference>
<dbReference type="PANTHER" id="PTHR47926">
    <property type="entry name" value="PENTATRICOPEPTIDE REPEAT-CONTAINING PROTEIN"/>
    <property type="match status" value="1"/>
</dbReference>
<protein>
    <submittedName>
        <fullName evidence="1">Uncharacterized protein</fullName>
    </submittedName>
</protein>
<sequence length="303" mass="34357">MTEVLSEEHILKIKEVYDLFDKDGCIVVEELATMLSDFSRVKEVHDNATCCGMTFDVFLGNTFVHAYAKCKCFDGARVLIAFFTNNEYEKGVALFSQMEKAMETLRKLQNMGFKPNQITISSNLPACSILESLRMGKERMPMEPTARAWVRFFVLAEFIRMWNWQTFQPSNYLRLSPTTLGNYVSLFNILVTAKLWSEASETGILMKERNNSKSPCLLAICKNLSIDSRTDTLNVVHALEGHISVADLTEGIRPGYNTVFSSYGSSTMRPHNIRSTWNLRVMVPLVSASPLNHKANGNEYDEE</sequence>
<dbReference type="GO" id="GO:0009451">
    <property type="term" value="P:RNA modification"/>
    <property type="evidence" value="ECO:0007669"/>
    <property type="project" value="InterPro"/>
</dbReference>
<dbReference type="Gene3D" id="1.25.40.10">
    <property type="entry name" value="Tetratricopeptide repeat domain"/>
    <property type="match status" value="1"/>
</dbReference>
<proteinExistence type="predicted"/>
<gene>
    <name evidence="1" type="ORF">TanjilG_24351</name>
</gene>